<keyword evidence="14" id="KW-1185">Reference proteome</keyword>
<keyword evidence="4 10" id="KW-0547">Nucleotide-binding</keyword>
<dbReference type="NCBIfam" id="TIGR00348">
    <property type="entry name" value="hsdR"/>
    <property type="match status" value="1"/>
</dbReference>
<evidence type="ECO:0000313" key="13">
    <source>
        <dbReference type="EMBL" id="UFZ06297.1"/>
    </source>
</evidence>
<protein>
    <recommendedName>
        <fullName evidence="10">Type I restriction enzyme endonuclease subunit</fullName>
        <shortName evidence="10">R protein</shortName>
        <ecNumber evidence="10">3.1.21.3</ecNumber>
    </recommendedName>
</protein>
<evidence type="ECO:0000256" key="6">
    <source>
        <dbReference type="ARBA" id="ARBA00022759"/>
    </source>
</evidence>
<comment type="catalytic activity">
    <reaction evidence="1 10">
        <text>Endonucleolytic cleavage of DNA to give random double-stranded fragments with terminal 5'-phosphates, ATP is simultaneously hydrolyzed.</text>
        <dbReference type="EC" id="3.1.21.3"/>
    </reaction>
</comment>
<dbReference type="InterPro" id="IPR055180">
    <property type="entry name" value="HsdR_RecA-like_helicase_dom_2"/>
</dbReference>
<comment type="subunit">
    <text evidence="10">The type I restriction/modification system is composed of three polypeptides R, M and S.</text>
</comment>
<dbReference type="EMBL" id="CP088156">
    <property type="protein sequence ID" value="UFZ06297.1"/>
    <property type="molecule type" value="Genomic_DNA"/>
</dbReference>
<proteinExistence type="inferred from homology"/>
<evidence type="ECO:0000256" key="2">
    <source>
        <dbReference type="ARBA" id="ARBA00008598"/>
    </source>
</evidence>
<evidence type="ECO:0000256" key="9">
    <source>
        <dbReference type="ARBA" id="ARBA00023125"/>
    </source>
</evidence>
<keyword evidence="5 10" id="KW-0680">Restriction system</keyword>
<dbReference type="InterPro" id="IPR040980">
    <property type="entry name" value="SWI2_SNF2"/>
</dbReference>
<feature type="domain" description="Helicase ATP-binding" evidence="12">
    <location>
        <begin position="313"/>
        <end position="477"/>
    </location>
</feature>
<accession>A0ABY3RH50</accession>
<evidence type="ECO:0000313" key="14">
    <source>
        <dbReference type="Proteomes" id="UP001431010"/>
    </source>
</evidence>
<dbReference type="CDD" id="cd18800">
    <property type="entry name" value="SF2_C_EcoR124I-like"/>
    <property type="match status" value="1"/>
</dbReference>
<dbReference type="InterPro" id="IPR027417">
    <property type="entry name" value="P-loop_NTPase"/>
</dbReference>
<dbReference type="RefSeq" id="WP_231325298.1">
    <property type="nucleotide sequence ID" value="NZ_CP088156.1"/>
</dbReference>
<evidence type="ECO:0000256" key="7">
    <source>
        <dbReference type="ARBA" id="ARBA00022801"/>
    </source>
</evidence>
<dbReference type="SUPFAM" id="SSF52540">
    <property type="entry name" value="P-loop containing nucleoside triphosphate hydrolases"/>
    <property type="match status" value="2"/>
</dbReference>
<keyword evidence="9 10" id="KW-0238">DNA-binding</keyword>
<dbReference type="InterPro" id="IPR014001">
    <property type="entry name" value="Helicase_ATP-bd"/>
</dbReference>
<evidence type="ECO:0000256" key="1">
    <source>
        <dbReference type="ARBA" id="ARBA00000851"/>
    </source>
</evidence>
<dbReference type="SMART" id="SM00487">
    <property type="entry name" value="DEXDc"/>
    <property type="match status" value="1"/>
</dbReference>
<evidence type="ECO:0000256" key="8">
    <source>
        <dbReference type="ARBA" id="ARBA00022840"/>
    </source>
</evidence>
<dbReference type="PANTHER" id="PTHR30195:SF15">
    <property type="entry name" value="TYPE I RESTRICTION ENZYME HINDI ENDONUCLEASE SUBUNIT"/>
    <property type="match status" value="1"/>
</dbReference>
<dbReference type="Gene3D" id="3.90.1570.50">
    <property type="match status" value="1"/>
</dbReference>
<dbReference type="Pfam" id="PF22679">
    <property type="entry name" value="T1R_D3-like"/>
    <property type="match status" value="1"/>
</dbReference>
<dbReference type="CDD" id="cd22332">
    <property type="entry name" value="HsdR_N"/>
    <property type="match status" value="1"/>
</dbReference>
<dbReference type="GO" id="GO:0009035">
    <property type="term" value="F:type I site-specific deoxyribonuclease activity"/>
    <property type="evidence" value="ECO:0007669"/>
    <property type="project" value="UniProtKB-EC"/>
</dbReference>
<comment type="similarity">
    <text evidence="2 10">Belongs to the HsdR family.</text>
</comment>
<dbReference type="InterPro" id="IPR004473">
    <property type="entry name" value="Restrct_endonuc_typeI_HsdR"/>
</dbReference>
<reference evidence="13" key="1">
    <citation type="journal article" date="2024" name="Antonie Van Leeuwenhoek">
        <title>Bradyrhizobium ontarionense sp. nov., a novel bacterial symbiont isolated from Aeschynomene indica (Indian jointvetch), harbours photosynthesis, nitrogen fixation and nitrous oxide (N2O) reductase genes.</title>
        <authorList>
            <person name="Bromfield E.S.P."/>
            <person name="Cloutier S."/>
        </authorList>
    </citation>
    <scope>NUCLEOTIDE SEQUENCE</scope>
    <source>
        <strain evidence="13">A19</strain>
    </source>
</reference>
<dbReference type="Proteomes" id="UP001431010">
    <property type="component" value="Chromosome"/>
</dbReference>
<keyword evidence="7 10" id="KW-0378">Hydrolase</keyword>
<keyword evidence="3" id="KW-0540">Nuclease</keyword>
<dbReference type="Pfam" id="PF04313">
    <property type="entry name" value="HSDR_N"/>
    <property type="match status" value="1"/>
</dbReference>
<evidence type="ECO:0000256" key="11">
    <source>
        <dbReference type="SAM" id="MobiDB-lite"/>
    </source>
</evidence>
<dbReference type="PROSITE" id="PS51192">
    <property type="entry name" value="HELICASE_ATP_BIND_1"/>
    <property type="match status" value="1"/>
</dbReference>
<evidence type="ECO:0000256" key="5">
    <source>
        <dbReference type="ARBA" id="ARBA00022747"/>
    </source>
</evidence>
<organism evidence="13 14">
    <name type="scientific">Bradyrhizobium ontarionense</name>
    <dbReference type="NCBI Taxonomy" id="2898149"/>
    <lineage>
        <taxon>Bacteria</taxon>
        <taxon>Pseudomonadati</taxon>
        <taxon>Pseudomonadota</taxon>
        <taxon>Alphaproteobacteria</taxon>
        <taxon>Hyphomicrobiales</taxon>
        <taxon>Nitrobacteraceae</taxon>
        <taxon>Bradyrhizobium</taxon>
    </lineage>
</organism>
<sequence length="1071" mass="120426">MPERPRSERRTQNRVVALFTDTARPNCLGYRYLGDWHKRDNNRPIETALLRANLTARGYGDAHIRAALQRLETAADATGISLYQANLRTYQLLRYGVPVQIAVGQAHETVHLVDWEHPDANDFALAEEVTLRGGHERRPDIVLYLNGIAIGVIELKRSSVEVADGVRQLVTNQEEIFNKGFFSTVQLVFAGSDSQGLRYGTTDTPEQFFVAWKVQDGGAISEPDDGLGEGPQTGFVYGAEPFLQALPGSPRDRSRSVSTAGQGPQSGALLDRPLAQMCEKARLLDLIRNFVIFDAGRKKVPRPHQFAGVKAAQERIERNEGGVIWHTQGSGKSILMVLIAKWLLEHDPEARILIITDRDELDKQIEGVMRNANVIGADSPSPRITSRREFAEKLAAPTPRLLCALLHKFQPDLKAAPPPTHGRFYVFVDECHRTQGGDMNKQMKRWLENAIFIGFTGTPLLRKDKQTTRDVFGTYIHTYKFQEAVADKVVLDLKYEARDVPQRLTSRKAIDDWFEQKTKALNNFQRAALRKRWATMEELMSAGERKQRIIASIIHDFGVKPRLDNDRGTAILVAASIYDACHYYRLFQNTPFGQYCGIITSFEPNHNAISREPKDSDERYKFDTYTKHVLGSGQTTKGYEDETKRRFIEEPANCKLLIVVSKLLTGFDAPSCTYIYLDNELHDHNLFQAICRTNRLDGDDKDFGYIVDFKELFQHVQNSIAVYSSDELDIDADGKDGNVIVKDWLVEGRAQLDAAREALRYLCEPVAHPREMEQYLYYFCGDASNASALAETEPLRVSFYKATAAFLRAYADIAQNLAEAGYSAAEVTALTRETEFYSDVRAAIKRHSGEELDIKPFEADMRHLINSYIQADPADDLGNLNSLSLTELIIETGIHDAIARKLNEKGKLSKNAIAEGIINNVRKTIIRDQLTDPKFYAEMSQLLDDLIQQSRADSAAYEAFLKKAEELVRHLARKGPTGAVPAVLYGKPGAIVLFNNLASLKATTFQCPADDDGKAKLALELDLAMRERAPAGWKGDDTREKQVLNALYPIMRRDRLATESIFEIIKNQPGY</sequence>
<evidence type="ECO:0000256" key="4">
    <source>
        <dbReference type="ARBA" id="ARBA00022741"/>
    </source>
</evidence>
<dbReference type="CDD" id="cd18030">
    <property type="entry name" value="DEXHc_RE_I_HsdR"/>
    <property type="match status" value="1"/>
</dbReference>
<dbReference type="InterPro" id="IPR007409">
    <property type="entry name" value="Restrct_endonuc_type1_HsdR_N"/>
</dbReference>
<dbReference type="EC" id="3.1.21.3" evidence="10"/>
<name>A0ABY3RH50_9BRAD</name>
<dbReference type="Pfam" id="PF18766">
    <property type="entry name" value="SWI2_SNF2"/>
    <property type="match status" value="1"/>
</dbReference>
<evidence type="ECO:0000259" key="12">
    <source>
        <dbReference type="PROSITE" id="PS51192"/>
    </source>
</evidence>
<keyword evidence="6" id="KW-0255">Endonuclease</keyword>
<feature type="compositionally biased region" description="Polar residues" evidence="11">
    <location>
        <begin position="256"/>
        <end position="265"/>
    </location>
</feature>
<comment type="function">
    <text evidence="10">Subunit R is required for both nuclease and ATPase activities, but not for modification.</text>
</comment>
<evidence type="ECO:0000256" key="10">
    <source>
        <dbReference type="RuleBase" id="RU364115"/>
    </source>
</evidence>
<feature type="region of interest" description="Disordered" evidence="11">
    <location>
        <begin position="248"/>
        <end position="268"/>
    </location>
</feature>
<evidence type="ECO:0000256" key="3">
    <source>
        <dbReference type="ARBA" id="ARBA00022722"/>
    </source>
</evidence>
<dbReference type="Gene3D" id="3.40.50.300">
    <property type="entry name" value="P-loop containing nucleotide triphosphate hydrolases"/>
    <property type="match status" value="2"/>
</dbReference>
<gene>
    <name evidence="13" type="ORF">LQG66_08350</name>
</gene>
<dbReference type="PANTHER" id="PTHR30195">
    <property type="entry name" value="TYPE I SITE-SPECIFIC DEOXYRIBONUCLEASE PROTEIN SUBUNIT M AND R"/>
    <property type="match status" value="1"/>
</dbReference>
<keyword evidence="8 10" id="KW-0067">ATP-binding</keyword>
<dbReference type="InterPro" id="IPR051268">
    <property type="entry name" value="Type-I_R_enzyme_R_subunit"/>
</dbReference>